<dbReference type="RefSeq" id="WP_184212789.1">
    <property type="nucleotide sequence ID" value="NZ_JACHIF010000012.1"/>
</dbReference>
<proteinExistence type="predicted"/>
<evidence type="ECO:0000313" key="1">
    <source>
        <dbReference type="EMBL" id="MBB5040244.1"/>
    </source>
</evidence>
<dbReference type="EMBL" id="JACHIF010000012">
    <property type="protein sequence ID" value="MBB5040244.1"/>
    <property type="molecule type" value="Genomic_DNA"/>
</dbReference>
<dbReference type="Proteomes" id="UP000534294">
    <property type="component" value="Unassembled WGS sequence"/>
</dbReference>
<organism evidence="1 2">
    <name type="scientific">Prosthecobacter dejongeii</name>
    <dbReference type="NCBI Taxonomy" id="48465"/>
    <lineage>
        <taxon>Bacteria</taxon>
        <taxon>Pseudomonadati</taxon>
        <taxon>Verrucomicrobiota</taxon>
        <taxon>Verrucomicrobiia</taxon>
        <taxon>Verrucomicrobiales</taxon>
        <taxon>Verrucomicrobiaceae</taxon>
        <taxon>Prosthecobacter</taxon>
    </lineage>
</organism>
<accession>A0A7W7YQ92</accession>
<sequence length="62" mass="6713">MTESEFKARVARVCQVLGCGKDLATDYVEAMGDSPVIEHGKVIVRDPQGHIIARVSASILED</sequence>
<comment type="caution">
    <text evidence="1">The sequence shown here is derived from an EMBL/GenBank/DDBJ whole genome shotgun (WGS) entry which is preliminary data.</text>
</comment>
<gene>
    <name evidence="1" type="ORF">HNQ64_004525</name>
</gene>
<name>A0A7W7YQ92_9BACT</name>
<dbReference type="AlphaFoldDB" id="A0A7W7YQ92"/>
<keyword evidence="2" id="KW-1185">Reference proteome</keyword>
<reference evidence="1 2" key="1">
    <citation type="submission" date="2020-08" db="EMBL/GenBank/DDBJ databases">
        <title>Genomic Encyclopedia of Type Strains, Phase IV (KMG-IV): sequencing the most valuable type-strain genomes for metagenomic binning, comparative biology and taxonomic classification.</title>
        <authorList>
            <person name="Goeker M."/>
        </authorList>
    </citation>
    <scope>NUCLEOTIDE SEQUENCE [LARGE SCALE GENOMIC DNA]</scope>
    <source>
        <strain evidence="1 2">DSM 12251</strain>
    </source>
</reference>
<evidence type="ECO:0000313" key="2">
    <source>
        <dbReference type="Proteomes" id="UP000534294"/>
    </source>
</evidence>
<protein>
    <submittedName>
        <fullName evidence="1">Uncharacterized protein</fullName>
    </submittedName>
</protein>